<reference evidence="1 2" key="1">
    <citation type="submission" date="2017-08" db="EMBL/GenBank/DDBJ databases">
        <title>Infants hospitalized years apart are colonized by the same room-sourced microbial strains.</title>
        <authorList>
            <person name="Brooks B."/>
            <person name="Olm M.R."/>
            <person name="Firek B.A."/>
            <person name="Baker R."/>
            <person name="Thomas B.C."/>
            <person name="Morowitz M.J."/>
            <person name="Banfield J.F."/>
        </authorList>
    </citation>
    <scope>NUCLEOTIDE SEQUENCE [LARGE SCALE GENOMIC DNA]</scope>
    <source>
        <strain evidence="1">S2_018_000_R2_104</strain>
    </source>
</reference>
<evidence type="ECO:0000313" key="1">
    <source>
        <dbReference type="EMBL" id="PZO89036.1"/>
    </source>
</evidence>
<accession>A0A2W5A6L4</accession>
<organism evidence="1 2">
    <name type="scientific">Micavibrio aeruginosavorus</name>
    <dbReference type="NCBI Taxonomy" id="349221"/>
    <lineage>
        <taxon>Bacteria</taxon>
        <taxon>Pseudomonadati</taxon>
        <taxon>Bdellovibrionota</taxon>
        <taxon>Bdellovibrionia</taxon>
        <taxon>Bdellovibrionales</taxon>
        <taxon>Pseudobdellovibrionaceae</taxon>
        <taxon>Micavibrio</taxon>
    </lineage>
</organism>
<protein>
    <recommendedName>
        <fullName evidence="3">Phasin domain-containing protein</fullName>
    </recommendedName>
</protein>
<comment type="caution">
    <text evidence="1">The sequence shown here is derived from an EMBL/GenBank/DDBJ whole genome shotgun (WGS) entry which is preliminary data.</text>
</comment>
<name>A0A2W5A6L4_9BACT</name>
<dbReference type="Proteomes" id="UP000249557">
    <property type="component" value="Unassembled WGS sequence"/>
</dbReference>
<sequence>MSTENNLFWTSGPAKEKLEELQKAQSEFASKLFNEGSEFQKKQFALITDLVQNQVAFSSQIFSGALNIINDNGILAEKKAAKSK</sequence>
<evidence type="ECO:0000313" key="2">
    <source>
        <dbReference type="Proteomes" id="UP000249557"/>
    </source>
</evidence>
<dbReference type="EMBL" id="QFNK01000002">
    <property type="protein sequence ID" value="PZO89036.1"/>
    <property type="molecule type" value="Genomic_DNA"/>
</dbReference>
<dbReference type="AlphaFoldDB" id="A0A2W5A6L4"/>
<gene>
    <name evidence="1" type="ORF">DI626_00360</name>
</gene>
<evidence type="ECO:0008006" key="3">
    <source>
        <dbReference type="Google" id="ProtNLM"/>
    </source>
</evidence>
<proteinExistence type="predicted"/>